<name>J0MS50_9ACTO</name>
<dbReference type="RefSeq" id="WP_008733556.1">
    <property type="nucleotide sequence ID" value="NZ_AKFT01000209.1"/>
</dbReference>
<feature type="region of interest" description="Disordered" evidence="1">
    <location>
        <begin position="183"/>
        <end position="254"/>
    </location>
</feature>
<feature type="compositionally biased region" description="Low complexity" evidence="1">
    <location>
        <begin position="22"/>
        <end position="43"/>
    </location>
</feature>
<dbReference type="OrthoDB" id="5187715at2"/>
<evidence type="ECO:0000313" key="4">
    <source>
        <dbReference type="Proteomes" id="UP000002941"/>
    </source>
</evidence>
<reference evidence="3 4" key="1">
    <citation type="submission" date="2012-05" db="EMBL/GenBank/DDBJ databases">
        <authorList>
            <person name="Harkins D.M."/>
            <person name="Madupu R."/>
            <person name="Durkin A.S."/>
            <person name="Torralba M."/>
            <person name="Methe B."/>
            <person name="Sutton G.G."/>
            <person name="Nelson K.E."/>
        </authorList>
    </citation>
    <scope>NUCLEOTIDE SEQUENCE [LARGE SCALE GENOMIC DNA]</scope>
    <source>
        <strain evidence="3 4">F0489</strain>
    </source>
</reference>
<accession>J0MS50</accession>
<gene>
    <name evidence="3" type="ORF">HMPREF1318_0913</name>
</gene>
<protein>
    <submittedName>
        <fullName evidence="3">Septum formation initiator</fullName>
    </submittedName>
</protein>
<keyword evidence="2" id="KW-0472">Membrane</keyword>
<dbReference type="eggNOG" id="COG2919">
    <property type="taxonomic scope" value="Bacteria"/>
</dbReference>
<proteinExistence type="predicted"/>
<evidence type="ECO:0000256" key="2">
    <source>
        <dbReference type="SAM" id="Phobius"/>
    </source>
</evidence>
<evidence type="ECO:0000313" key="3">
    <source>
        <dbReference type="EMBL" id="EJF37074.1"/>
    </source>
</evidence>
<evidence type="ECO:0000256" key="1">
    <source>
        <dbReference type="SAM" id="MobiDB-lite"/>
    </source>
</evidence>
<dbReference type="PATRIC" id="fig|1125718.3.peg.2661"/>
<feature type="compositionally biased region" description="Low complexity" evidence="1">
    <location>
        <begin position="200"/>
        <end position="254"/>
    </location>
</feature>
<dbReference type="InterPro" id="IPR007060">
    <property type="entry name" value="FtsL/DivIC"/>
</dbReference>
<keyword evidence="2" id="KW-1133">Transmembrane helix</keyword>
<feature type="region of interest" description="Disordered" evidence="1">
    <location>
        <begin position="1"/>
        <end position="55"/>
    </location>
</feature>
<dbReference type="AlphaFoldDB" id="J0MS50"/>
<organism evidence="3 4">
    <name type="scientific">Actinomyces massiliensis F0489</name>
    <dbReference type="NCBI Taxonomy" id="1125718"/>
    <lineage>
        <taxon>Bacteria</taxon>
        <taxon>Bacillati</taxon>
        <taxon>Actinomycetota</taxon>
        <taxon>Actinomycetes</taxon>
        <taxon>Actinomycetales</taxon>
        <taxon>Actinomycetaceae</taxon>
        <taxon>Actinomyces</taxon>
    </lineage>
</organism>
<dbReference type="Proteomes" id="UP000002941">
    <property type="component" value="Unassembled WGS sequence"/>
</dbReference>
<dbReference type="Pfam" id="PF04977">
    <property type="entry name" value="DivIC"/>
    <property type="match status" value="1"/>
</dbReference>
<keyword evidence="2" id="KW-0812">Transmembrane</keyword>
<keyword evidence="4" id="KW-1185">Reference proteome</keyword>
<sequence length="254" mass="25970">MTPRRPAPARPGARPGARRTTRTTSRPAPEPQASSPDTAAASPDPAPDREPPERAVLRLGGTDGLAVPARAIILVLVLLLAFVVTFPSLRGYLSQQARYDAVLSDIARARDTSASLEQERAQWQDDNYVKSQARERLAYVMPGETTYVVVGANRFENGAGSGTAGGESNEHRPWYDVVRESARVAGGTEEAPTPSATADPAEPGGTAPTPSTPAPAATAPGTAAPSGASATPSGAPTPGSTPSSAPSESAGATP</sequence>
<dbReference type="EMBL" id="AKFT01000209">
    <property type="protein sequence ID" value="EJF37074.1"/>
    <property type="molecule type" value="Genomic_DNA"/>
</dbReference>
<feature type="transmembrane region" description="Helical" evidence="2">
    <location>
        <begin position="67"/>
        <end position="89"/>
    </location>
</feature>
<feature type="compositionally biased region" description="Basic and acidic residues" evidence="1">
    <location>
        <begin position="46"/>
        <end position="55"/>
    </location>
</feature>
<comment type="caution">
    <text evidence="3">The sequence shown here is derived from an EMBL/GenBank/DDBJ whole genome shotgun (WGS) entry which is preliminary data.</text>
</comment>